<dbReference type="OMA" id="TPMMEEP"/>
<dbReference type="InterPro" id="IPR046349">
    <property type="entry name" value="C1-like_sf"/>
</dbReference>
<accession>S9X3J0</accession>
<dbReference type="SMART" id="SM00055">
    <property type="entry name" value="FCH"/>
    <property type="match status" value="1"/>
</dbReference>
<dbReference type="InterPro" id="IPR036028">
    <property type="entry name" value="SH3-like_dom_sf"/>
</dbReference>
<dbReference type="GO" id="GO:0030833">
    <property type="term" value="P:regulation of actin filament polymerization"/>
    <property type="evidence" value="ECO:0007669"/>
    <property type="project" value="TreeGrafter"/>
</dbReference>
<evidence type="ECO:0000256" key="2">
    <source>
        <dbReference type="ARBA" id="ARBA00022723"/>
    </source>
</evidence>
<evidence type="ECO:0000259" key="14">
    <source>
        <dbReference type="PROSITE" id="PS51741"/>
    </source>
</evidence>
<dbReference type="Pfam" id="PF00611">
    <property type="entry name" value="FCH"/>
    <property type="match status" value="1"/>
</dbReference>
<dbReference type="Gene3D" id="2.30.30.40">
    <property type="entry name" value="SH3 Domains"/>
    <property type="match status" value="2"/>
</dbReference>
<dbReference type="InterPro" id="IPR002219">
    <property type="entry name" value="PKC_DAG/PE"/>
</dbReference>
<dbReference type="Proteomes" id="UP000015464">
    <property type="component" value="Unassembled WGS sequence"/>
</dbReference>
<evidence type="ECO:0000313" key="16">
    <source>
        <dbReference type="Proteomes" id="UP000015464"/>
    </source>
</evidence>
<dbReference type="PROSITE" id="PS50002">
    <property type="entry name" value="SH3"/>
    <property type="match status" value="2"/>
</dbReference>
<feature type="domain" description="Phorbol-ester/DAG-type" evidence="13">
    <location>
        <begin position="397"/>
        <end position="444"/>
    </location>
</feature>
<evidence type="ECO:0000259" key="13">
    <source>
        <dbReference type="PROSITE" id="PS50081"/>
    </source>
</evidence>
<dbReference type="PANTHER" id="PTHR15735">
    <property type="entry name" value="FCH AND DOUBLE SH3 DOMAINS PROTEIN"/>
    <property type="match status" value="1"/>
</dbReference>
<feature type="coiled-coil region" evidence="10">
    <location>
        <begin position="112"/>
        <end position="139"/>
    </location>
</feature>
<evidence type="ECO:0000256" key="7">
    <source>
        <dbReference type="ARBA" id="ARBA00074946"/>
    </source>
</evidence>
<protein>
    <recommendedName>
        <fullName evidence="7">Protein BZZ1</fullName>
    </recommendedName>
</protein>
<name>S9X3J0_SCHCR</name>
<dbReference type="PROSITE" id="PS00479">
    <property type="entry name" value="ZF_DAG_PE_1"/>
    <property type="match status" value="1"/>
</dbReference>
<dbReference type="GO" id="GO:0034314">
    <property type="term" value="P:Arp2/3 complex-mediated actin nucleation"/>
    <property type="evidence" value="ECO:0007669"/>
    <property type="project" value="EnsemblFungi"/>
</dbReference>
<evidence type="ECO:0000256" key="1">
    <source>
        <dbReference type="ARBA" id="ARBA00022443"/>
    </source>
</evidence>
<keyword evidence="4 9" id="KW-0175">Coiled coil</keyword>
<evidence type="ECO:0000256" key="11">
    <source>
        <dbReference type="SAM" id="MobiDB-lite"/>
    </source>
</evidence>
<dbReference type="InterPro" id="IPR001060">
    <property type="entry name" value="FCH_dom"/>
</dbReference>
<reference evidence="15 16" key="1">
    <citation type="journal article" date="2011" name="Science">
        <title>Comparative functional genomics of the fission yeasts.</title>
        <authorList>
            <person name="Rhind N."/>
            <person name="Chen Z."/>
            <person name="Yassour M."/>
            <person name="Thompson D.A."/>
            <person name="Haas B.J."/>
            <person name="Habib N."/>
            <person name="Wapinski I."/>
            <person name="Roy S."/>
            <person name="Lin M.F."/>
            <person name="Heiman D.I."/>
            <person name="Young S.K."/>
            <person name="Furuya K."/>
            <person name="Guo Y."/>
            <person name="Pidoux A."/>
            <person name="Chen H.M."/>
            <person name="Robbertse B."/>
            <person name="Goldberg J.M."/>
            <person name="Aoki K."/>
            <person name="Bayne E.H."/>
            <person name="Berlin A.M."/>
            <person name="Desjardins C.A."/>
            <person name="Dobbs E."/>
            <person name="Dukaj L."/>
            <person name="Fan L."/>
            <person name="FitzGerald M.G."/>
            <person name="French C."/>
            <person name="Gujja S."/>
            <person name="Hansen K."/>
            <person name="Keifenheim D."/>
            <person name="Levin J.Z."/>
            <person name="Mosher R.A."/>
            <person name="Mueller C.A."/>
            <person name="Pfiffner J."/>
            <person name="Priest M."/>
            <person name="Russ C."/>
            <person name="Smialowska A."/>
            <person name="Swoboda P."/>
            <person name="Sykes S.M."/>
            <person name="Vaughn M."/>
            <person name="Vengrova S."/>
            <person name="Yoder R."/>
            <person name="Zeng Q."/>
            <person name="Allshire R."/>
            <person name="Baulcombe D."/>
            <person name="Birren B.W."/>
            <person name="Brown W."/>
            <person name="Ekwall K."/>
            <person name="Kellis M."/>
            <person name="Leatherwood J."/>
            <person name="Levin H."/>
            <person name="Margalit H."/>
            <person name="Martienssen R."/>
            <person name="Nieduszynski C.A."/>
            <person name="Spatafora J.W."/>
            <person name="Friedman N."/>
            <person name="Dalgaard J.Z."/>
            <person name="Baumann P."/>
            <person name="Niki H."/>
            <person name="Regev A."/>
            <person name="Nusbaum C."/>
        </authorList>
    </citation>
    <scope>NUCLEOTIDE SEQUENCE [LARGE SCALE GENOMIC DNA]</scope>
    <source>
        <strain evidence="16">OY26 / ATCC MYA-4695 / CBS 11777 / NBRC 106824 / NRRL Y48691</strain>
    </source>
</reference>
<dbReference type="InterPro" id="IPR031160">
    <property type="entry name" value="F_BAR_dom"/>
</dbReference>
<dbReference type="Gene3D" id="3.30.60.20">
    <property type="match status" value="1"/>
</dbReference>
<dbReference type="SMART" id="SM00326">
    <property type="entry name" value="SH3"/>
    <property type="match status" value="2"/>
</dbReference>
<evidence type="ECO:0000256" key="6">
    <source>
        <dbReference type="ARBA" id="ARBA00061387"/>
    </source>
</evidence>
<dbReference type="GO" id="GO:0046872">
    <property type="term" value="F:metal ion binding"/>
    <property type="evidence" value="ECO:0007669"/>
    <property type="project" value="UniProtKB-KW"/>
</dbReference>
<dbReference type="AlphaFoldDB" id="S9X3J0"/>
<evidence type="ECO:0000313" key="15">
    <source>
        <dbReference type="EMBL" id="EPY51672.1"/>
    </source>
</evidence>
<dbReference type="GO" id="GO:0030479">
    <property type="term" value="C:actin cortical patch"/>
    <property type="evidence" value="ECO:0007669"/>
    <property type="project" value="EnsemblFungi"/>
</dbReference>
<feature type="region of interest" description="Disordered" evidence="11">
    <location>
        <begin position="449"/>
        <end position="478"/>
    </location>
</feature>
<feature type="domain" description="SH3" evidence="12">
    <location>
        <begin position="587"/>
        <end position="645"/>
    </location>
</feature>
<keyword evidence="16" id="KW-1185">Reference proteome</keyword>
<dbReference type="CDD" id="cd20824">
    <property type="entry name" value="C1_SpBZZ1-like"/>
    <property type="match status" value="1"/>
</dbReference>
<evidence type="ECO:0000256" key="3">
    <source>
        <dbReference type="ARBA" id="ARBA00022833"/>
    </source>
</evidence>
<feature type="domain" description="SH3" evidence="12">
    <location>
        <begin position="515"/>
        <end position="575"/>
    </location>
</feature>
<dbReference type="SUPFAM" id="SSF50044">
    <property type="entry name" value="SH3-domain"/>
    <property type="match status" value="2"/>
</dbReference>
<organism evidence="15 16">
    <name type="scientific">Schizosaccharomyces cryophilus (strain OY26 / ATCC MYA-4695 / CBS 11777 / NBRC 106824 / NRRL Y48691)</name>
    <name type="common">Fission yeast</name>
    <dbReference type="NCBI Taxonomy" id="653667"/>
    <lineage>
        <taxon>Eukaryota</taxon>
        <taxon>Fungi</taxon>
        <taxon>Dikarya</taxon>
        <taxon>Ascomycota</taxon>
        <taxon>Taphrinomycotina</taxon>
        <taxon>Schizosaccharomycetes</taxon>
        <taxon>Schizosaccharomycetales</taxon>
        <taxon>Schizosaccharomycetaceae</taxon>
        <taxon>Schizosaccharomyces</taxon>
    </lineage>
</organism>
<evidence type="ECO:0000256" key="9">
    <source>
        <dbReference type="PROSITE-ProRule" id="PRU01077"/>
    </source>
</evidence>
<dbReference type="PANTHER" id="PTHR15735:SF21">
    <property type="entry name" value="PROTEIN NERVOUS WRECK"/>
    <property type="match status" value="1"/>
</dbReference>
<keyword evidence="1 8" id="KW-0728">SH3 domain</keyword>
<evidence type="ECO:0000256" key="5">
    <source>
        <dbReference type="ARBA" id="ARBA00054085"/>
    </source>
</evidence>
<dbReference type="EMBL" id="KE546990">
    <property type="protein sequence ID" value="EPY51672.1"/>
    <property type="molecule type" value="Genomic_DNA"/>
</dbReference>
<dbReference type="STRING" id="653667.S9X3J0"/>
<comment type="similarity">
    <text evidence="6">Belongs to the BZZ1 family.</text>
</comment>
<comment type="function">
    <text evidence="5">Plays a role in endocytosis and trafficking to the vacuole. Functions with type I myosins to restore polarity of the actin cytoskeleton after NaCl stress.</text>
</comment>
<dbReference type="InterPro" id="IPR027267">
    <property type="entry name" value="AH/BAR_dom_sf"/>
</dbReference>
<dbReference type="Gene3D" id="1.20.1270.60">
    <property type="entry name" value="Arfaptin homology (AH) domain/BAR domain"/>
    <property type="match status" value="1"/>
</dbReference>
<dbReference type="OrthoDB" id="8783038at2759"/>
<dbReference type="GeneID" id="25034429"/>
<dbReference type="eggNOG" id="KOG3565">
    <property type="taxonomic scope" value="Eukaryota"/>
</dbReference>
<feature type="domain" description="F-BAR" evidence="14">
    <location>
        <begin position="6"/>
        <end position="272"/>
    </location>
</feature>
<evidence type="ECO:0000259" key="12">
    <source>
        <dbReference type="PROSITE" id="PS50002"/>
    </source>
</evidence>
<dbReference type="SUPFAM" id="SSF103657">
    <property type="entry name" value="BAR/IMD domain-like"/>
    <property type="match status" value="1"/>
</dbReference>
<dbReference type="InterPro" id="IPR020454">
    <property type="entry name" value="DAG/PE-bd"/>
</dbReference>
<dbReference type="PROSITE" id="PS51741">
    <property type="entry name" value="F_BAR"/>
    <property type="match status" value="1"/>
</dbReference>
<dbReference type="Pfam" id="PF00130">
    <property type="entry name" value="C1_1"/>
    <property type="match status" value="1"/>
</dbReference>
<evidence type="ECO:0000256" key="10">
    <source>
        <dbReference type="SAM" id="Coils"/>
    </source>
</evidence>
<dbReference type="FunFam" id="1.20.1270.60:FF:000060">
    <property type="entry name" value="Actin polymerization protein Bzz1"/>
    <property type="match status" value="1"/>
</dbReference>
<gene>
    <name evidence="15" type="ORF">SPOG_00097</name>
</gene>
<dbReference type="GO" id="GO:0106006">
    <property type="term" value="F:cytoskeletal protein-membrane anchor activity"/>
    <property type="evidence" value="ECO:0007669"/>
    <property type="project" value="EnsemblFungi"/>
</dbReference>
<dbReference type="PRINTS" id="PR00008">
    <property type="entry name" value="DAGPEDOMAIN"/>
</dbReference>
<dbReference type="RefSeq" id="XP_013023058.1">
    <property type="nucleotide sequence ID" value="XM_013167604.1"/>
</dbReference>
<evidence type="ECO:0000256" key="4">
    <source>
        <dbReference type="ARBA" id="ARBA00023054"/>
    </source>
</evidence>
<proteinExistence type="inferred from homology"/>
<dbReference type="PROSITE" id="PS50081">
    <property type="entry name" value="ZF_DAG_PE_2"/>
    <property type="match status" value="1"/>
</dbReference>
<sequence length="645" mass="73304">MELNSYKFSSELHDDFKIVDSWVHNGTKWLDDIQQYYKERSSIEREYSQKLSSLSRKFVEKKNKKSSLLSVGETPTKSAGSLECASLTTWSKILDELVQSSKIHQKLADDFVYETNEQAKRLETNIDSLKKSYDNLYEKFLEQREYLLSLAKRAKLNYHESCESLESARQKRDKHNDEKTEKLFKTSQNDMLDKKNMYILRILVYNAHMQRYHQETLPNLLDHMQKLNEYRVKNLNDTWKSGIACEKRCYKSLSEEADVLNSEIDKNEPSLDSVMFGQHNAKPWNEPSLLIFEPSPIWHDTNALAVDGASTNFLRNTLVNSKSEIEKAEAELQNLSGQLEGLRVDDSTTLEQPYESKIAAVKLGSKEVLIKNTIHDLNVRVNKIIQDAGNIEEGMKFHTFKDASFKIPVKCYFCRSKVWGRGLSCEDCKYKCHVRCQLYVPANCGQSLEDDHEDATSSTGDFGSAQREGSLLSSNPYDTYKDGYANSVGSRHAYAPSLHQTPSLNNDETQHPQDVEQVDGTLIYDFTGSQEGVLSASQGQTFTLLEPDNGSGWIYVKIGNSVGLLPTSYVKFDINSVYPTKSATESVDEHYVQAVFDYQAQGELEISIREGDIIRVTQRDAGNGWSEGTLNGITGQFPANYVMDI</sequence>
<evidence type="ECO:0000256" key="8">
    <source>
        <dbReference type="PROSITE-ProRule" id="PRU00192"/>
    </source>
</evidence>
<dbReference type="SUPFAM" id="SSF57889">
    <property type="entry name" value="Cysteine-rich domain"/>
    <property type="match status" value="1"/>
</dbReference>
<dbReference type="SMART" id="SM00109">
    <property type="entry name" value="C1"/>
    <property type="match status" value="1"/>
</dbReference>
<dbReference type="GO" id="GO:0072583">
    <property type="term" value="P:clathrin-dependent endocytosis"/>
    <property type="evidence" value="ECO:0007669"/>
    <property type="project" value="EnsemblFungi"/>
</dbReference>
<dbReference type="HOGENOM" id="CLU_015390_1_0_1"/>
<dbReference type="PRINTS" id="PR00452">
    <property type="entry name" value="SH3DOMAIN"/>
</dbReference>
<dbReference type="Pfam" id="PF14604">
    <property type="entry name" value="SH3_9"/>
    <property type="match status" value="1"/>
</dbReference>
<keyword evidence="2" id="KW-0479">Metal-binding</keyword>
<keyword evidence="3" id="KW-0862">Zinc</keyword>
<feature type="coiled-coil region" evidence="10">
    <location>
        <begin position="311"/>
        <end position="345"/>
    </location>
</feature>
<dbReference type="InterPro" id="IPR001452">
    <property type="entry name" value="SH3_domain"/>
</dbReference>